<keyword evidence="6" id="KW-0539">Nucleus</keyword>
<dbReference type="GO" id="GO:0005634">
    <property type="term" value="C:nucleus"/>
    <property type="evidence" value="ECO:0007669"/>
    <property type="project" value="TreeGrafter"/>
</dbReference>
<sequence>MSKTRVFGNGHWMNTFSHLEALTIMEPIGELYQAITRHPNGPLNPIIETIAECKILGRRIKSQYPSRSSLPADIHQSLPDRQLVDELIRLYFSTFETCYRIFHYPSFVMECGSSLNDAEACESSLLLQILLVIAITGPLHEDENVRNNVSAKAHTWIHTAQTWLSAPLEKGRLTLRGIQVHCLLLLARQVHRVGADLIWISAGSLMRMAMQMGLHQDPKYLGEMNPMLKETRRRLWYTILELNLQAALDSGMHPMIATGDWNTEPPSGEPDKDEGSNRESINFQPILCKSIPVRLQATRVINCLREEPSYDQILHIGNELGTACRDVAVAITRTSPTQFAASLCTHMIRRFPLCLHYSFAIKARANPLYTYSRHVGVEAALDIVSLLEDDLYSRVLRCGGGIFRDIITRAAMLIFLEFGADQEAESSMFAKKRDLARQEILLRDARSVVQYAKDRIWHGETNVKIYIFFNIMMAQVEARLNGVPEKEAISRTLHESVDEAHAILKEMVARVPDVTSSEVDSGSGNKDPSLDGFGVLDGDFNWVHDGELDFDFSDFQVLSQW</sequence>
<evidence type="ECO:0000313" key="9">
    <source>
        <dbReference type="EMBL" id="RAL02644.1"/>
    </source>
</evidence>
<protein>
    <submittedName>
        <fullName evidence="9">C6 transcription factor</fullName>
    </submittedName>
</protein>
<dbReference type="GO" id="GO:0000978">
    <property type="term" value="F:RNA polymerase II cis-regulatory region sequence-specific DNA binding"/>
    <property type="evidence" value="ECO:0007669"/>
    <property type="project" value="TreeGrafter"/>
</dbReference>
<evidence type="ECO:0000256" key="4">
    <source>
        <dbReference type="ARBA" id="ARBA00023125"/>
    </source>
</evidence>
<dbReference type="OrthoDB" id="4337792at2759"/>
<evidence type="ECO:0000256" key="3">
    <source>
        <dbReference type="ARBA" id="ARBA00023015"/>
    </source>
</evidence>
<organism evidence="9 10">
    <name type="scientific">Aspergillus ibericus CBS 121593</name>
    <dbReference type="NCBI Taxonomy" id="1448316"/>
    <lineage>
        <taxon>Eukaryota</taxon>
        <taxon>Fungi</taxon>
        <taxon>Dikarya</taxon>
        <taxon>Ascomycota</taxon>
        <taxon>Pezizomycotina</taxon>
        <taxon>Eurotiomycetes</taxon>
        <taxon>Eurotiomycetidae</taxon>
        <taxon>Eurotiales</taxon>
        <taxon>Aspergillaceae</taxon>
        <taxon>Aspergillus</taxon>
        <taxon>Aspergillus subgen. Circumdati</taxon>
    </lineage>
</organism>
<evidence type="ECO:0000256" key="6">
    <source>
        <dbReference type="ARBA" id="ARBA00023242"/>
    </source>
</evidence>
<feature type="domain" description="Xylanolytic transcriptional activator regulatory" evidence="8">
    <location>
        <begin position="198"/>
        <end position="272"/>
    </location>
</feature>
<evidence type="ECO:0000256" key="1">
    <source>
        <dbReference type="ARBA" id="ARBA00022723"/>
    </source>
</evidence>
<keyword evidence="1" id="KW-0479">Metal-binding</keyword>
<gene>
    <name evidence="9" type="ORF">BO80DRAFT_378198</name>
</gene>
<dbReference type="SMART" id="SM00906">
    <property type="entry name" value="Fungal_trans"/>
    <property type="match status" value="1"/>
</dbReference>
<keyword evidence="10" id="KW-1185">Reference proteome</keyword>
<reference evidence="9 10" key="1">
    <citation type="submission" date="2018-02" db="EMBL/GenBank/DDBJ databases">
        <title>The genomes of Aspergillus section Nigri reveals drivers in fungal speciation.</title>
        <authorList>
            <consortium name="DOE Joint Genome Institute"/>
            <person name="Vesth T.C."/>
            <person name="Nybo J."/>
            <person name="Theobald S."/>
            <person name="Brandl J."/>
            <person name="Frisvad J.C."/>
            <person name="Nielsen K.F."/>
            <person name="Lyhne E.K."/>
            <person name="Kogle M.E."/>
            <person name="Kuo A."/>
            <person name="Riley R."/>
            <person name="Clum A."/>
            <person name="Nolan M."/>
            <person name="Lipzen A."/>
            <person name="Salamov A."/>
            <person name="Henrissat B."/>
            <person name="Wiebenga A."/>
            <person name="De vries R.P."/>
            <person name="Grigoriev I.V."/>
            <person name="Mortensen U.H."/>
            <person name="Andersen M.R."/>
            <person name="Baker S.E."/>
        </authorList>
    </citation>
    <scope>NUCLEOTIDE SEQUENCE [LARGE SCALE GENOMIC DNA]</scope>
    <source>
        <strain evidence="9 10">CBS 121593</strain>
    </source>
</reference>
<name>A0A395H8T1_9EURO</name>
<proteinExistence type="predicted"/>
<dbReference type="InterPro" id="IPR007219">
    <property type="entry name" value="XnlR_reg_dom"/>
</dbReference>
<dbReference type="GO" id="GO:0001228">
    <property type="term" value="F:DNA-binding transcription activator activity, RNA polymerase II-specific"/>
    <property type="evidence" value="ECO:0007669"/>
    <property type="project" value="TreeGrafter"/>
</dbReference>
<accession>A0A395H8T1</accession>
<feature type="region of interest" description="Disordered" evidence="7">
    <location>
        <begin position="255"/>
        <end position="278"/>
    </location>
</feature>
<keyword evidence="4" id="KW-0238">DNA-binding</keyword>
<dbReference type="PANTHER" id="PTHR31944">
    <property type="entry name" value="HEME-RESPONSIVE ZINC FINGER TRANSCRIPTION FACTOR HAP1"/>
    <property type="match status" value="1"/>
</dbReference>
<dbReference type="GeneID" id="37221594"/>
<dbReference type="InterPro" id="IPR051430">
    <property type="entry name" value="Fungal_TF_Env_Response"/>
</dbReference>
<dbReference type="VEuPathDB" id="FungiDB:BO80DRAFT_378198"/>
<keyword evidence="3" id="KW-0805">Transcription regulation</keyword>
<dbReference type="GO" id="GO:0008270">
    <property type="term" value="F:zinc ion binding"/>
    <property type="evidence" value="ECO:0007669"/>
    <property type="project" value="InterPro"/>
</dbReference>
<dbReference type="CDD" id="cd12148">
    <property type="entry name" value="fungal_TF_MHR"/>
    <property type="match status" value="1"/>
</dbReference>
<evidence type="ECO:0000259" key="8">
    <source>
        <dbReference type="SMART" id="SM00906"/>
    </source>
</evidence>
<dbReference type="Proteomes" id="UP000249402">
    <property type="component" value="Unassembled WGS sequence"/>
</dbReference>
<dbReference type="PANTHER" id="PTHR31944:SF129">
    <property type="entry name" value="ASPYRIDONES CLUSTER REGULATOR APDR-RELATED"/>
    <property type="match status" value="1"/>
</dbReference>
<evidence type="ECO:0000313" key="10">
    <source>
        <dbReference type="Proteomes" id="UP000249402"/>
    </source>
</evidence>
<dbReference type="Pfam" id="PF04082">
    <property type="entry name" value="Fungal_trans"/>
    <property type="match status" value="1"/>
</dbReference>
<evidence type="ECO:0000256" key="5">
    <source>
        <dbReference type="ARBA" id="ARBA00023163"/>
    </source>
</evidence>
<keyword evidence="2" id="KW-0862">Zinc</keyword>
<dbReference type="AlphaFoldDB" id="A0A395H8T1"/>
<dbReference type="EMBL" id="KZ824430">
    <property type="protein sequence ID" value="RAL02644.1"/>
    <property type="molecule type" value="Genomic_DNA"/>
</dbReference>
<dbReference type="RefSeq" id="XP_025576971.1">
    <property type="nucleotide sequence ID" value="XM_025716729.1"/>
</dbReference>
<keyword evidence="5" id="KW-0804">Transcription</keyword>
<evidence type="ECO:0000256" key="7">
    <source>
        <dbReference type="SAM" id="MobiDB-lite"/>
    </source>
</evidence>
<evidence type="ECO:0000256" key="2">
    <source>
        <dbReference type="ARBA" id="ARBA00022833"/>
    </source>
</evidence>
<dbReference type="GO" id="GO:0006351">
    <property type="term" value="P:DNA-templated transcription"/>
    <property type="evidence" value="ECO:0007669"/>
    <property type="project" value="InterPro"/>
</dbReference>